<feature type="region of interest" description="Disordered" evidence="1">
    <location>
        <begin position="538"/>
        <end position="560"/>
    </location>
</feature>
<sequence>MKKQPFVYVGLYALIMAIAIGFVPEWRVADWRFFSLLHRSSGVSVSDDVMIVDVPYNENLAAFRAGVSRLLRKLAETPDNLPKLVVLDAWISADTSGLSGLKSAVGKLRDARVPVYAGVDPTREGKPEQLDADYMDRHAVSFYDLLDGKGHTRFSHIAGVVHYQPSLDLPSTDIAGIQYVQALPVVLAMHHYNVPATSQPVIVNLGEIGELRQQIWTYHHNERGEASFFPFNSDSKGRATSRSGAPSLRGKVVIVGSLDKDREKFEQLSGPEVLALAISERILPKGSNRPPEILENPLLLFGMVLTFAGLSVMLFHTFYRKLPTMRNRLWLLALANTGVLLMLLAAWVAGLSLLNLAYAQITLVVISIVVSTGVSWFALRRGLEKKLIAPPEEQSASGGKEMTEYDVFISYARTPENSAWVKAQVYERLLRLRKADGSPLRVFFDQRNIEPGEDWYGKLALSIQGSRFFLPVYTADYFSRKFCEFEMLRAAPRHVELGDFFIAIARDDVTVPTQYNHIQYLDVRTDADFMDRIAERIRKRDSGSGNGQENNQNSQTKGTE</sequence>
<feature type="transmembrane region" description="Helical" evidence="2">
    <location>
        <begin position="298"/>
        <end position="317"/>
    </location>
</feature>
<keyword evidence="5" id="KW-1185">Reference proteome</keyword>
<name>A0A124G787_CHLLI</name>
<evidence type="ECO:0000259" key="3">
    <source>
        <dbReference type="PROSITE" id="PS50104"/>
    </source>
</evidence>
<dbReference type="InterPro" id="IPR035897">
    <property type="entry name" value="Toll_tir_struct_dom_sf"/>
</dbReference>
<dbReference type="InterPro" id="IPR000157">
    <property type="entry name" value="TIR_dom"/>
</dbReference>
<evidence type="ECO:0000256" key="1">
    <source>
        <dbReference type="SAM" id="MobiDB-lite"/>
    </source>
</evidence>
<dbReference type="GO" id="GO:0007165">
    <property type="term" value="P:signal transduction"/>
    <property type="evidence" value="ECO:0007669"/>
    <property type="project" value="InterPro"/>
</dbReference>
<dbReference type="EMBL" id="LMBR01000201">
    <property type="protein sequence ID" value="KUL21865.1"/>
    <property type="molecule type" value="Genomic_DNA"/>
</dbReference>
<keyword evidence="2" id="KW-1133">Transmembrane helix</keyword>
<proteinExistence type="predicted"/>
<feature type="domain" description="TIR" evidence="3">
    <location>
        <begin position="403"/>
        <end position="541"/>
    </location>
</feature>
<accession>A0A124G787</accession>
<feature type="compositionally biased region" description="Low complexity" evidence="1">
    <location>
        <begin position="547"/>
        <end position="560"/>
    </location>
</feature>
<keyword evidence="2" id="KW-0472">Membrane</keyword>
<evidence type="ECO:0000313" key="5">
    <source>
        <dbReference type="Proteomes" id="UP000053937"/>
    </source>
</evidence>
<dbReference type="SUPFAM" id="SSF52200">
    <property type="entry name" value="Toll/Interleukin receptor TIR domain"/>
    <property type="match status" value="1"/>
</dbReference>
<dbReference type="OrthoDB" id="1454815at2"/>
<dbReference type="Gene3D" id="3.40.50.10140">
    <property type="entry name" value="Toll/interleukin-1 receptor homology (TIR) domain"/>
    <property type="match status" value="1"/>
</dbReference>
<dbReference type="RefSeq" id="WP_059139346.1">
    <property type="nucleotide sequence ID" value="NZ_LMBR01000201.1"/>
</dbReference>
<dbReference type="Pfam" id="PF13676">
    <property type="entry name" value="TIR_2"/>
    <property type="match status" value="1"/>
</dbReference>
<protein>
    <recommendedName>
        <fullName evidence="3">TIR domain-containing protein</fullName>
    </recommendedName>
</protein>
<feature type="transmembrane region" description="Helical" evidence="2">
    <location>
        <begin position="7"/>
        <end position="26"/>
    </location>
</feature>
<dbReference type="SMART" id="SM00255">
    <property type="entry name" value="TIR"/>
    <property type="match status" value="1"/>
</dbReference>
<feature type="transmembrane region" description="Helical" evidence="2">
    <location>
        <begin position="356"/>
        <end position="379"/>
    </location>
</feature>
<dbReference type="AlphaFoldDB" id="A0A124G787"/>
<reference evidence="4 5" key="1">
    <citation type="submission" date="2015-10" db="EMBL/GenBank/DDBJ databases">
        <title>Draft Genome Sequence of Chlorobium limicola strain Frasassi Growing under Artificial Lighting in the Frasassi Cave System.</title>
        <authorList>
            <person name="Mansor M."/>
            <person name="Macalady J."/>
        </authorList>
    </citation>
    <scope>NUCLEOTIDE SEQUENCE [LARGE SCALE GENOMIC DNA]</scope>
    <source>
        <strain evidence="4 5">Frasassi</strain>
    </source>
</reference>
<evidence type="ECO:0000256" key="2">
    <source>
        <dbReference type="SAM" id="Phobius"/>
    </source>
</evidence>
<dbReference type="PROSITE" id="PS50104">
    <property type="entry name" value="TIR"/>
    <property type="match status" value="1"/>
</dbReference>
<evidence type="ECO:0000313" key="4">
    <source>
        <dbReference type="EMBL" id="KUL21865.1"/>
    </source>
</evidence>
<dbReference type="Proteomes" id="UP000053937">
    <property type="component" value="Unassembled WGS sequence"/>
</dbReference>
<gene>
    <name evidence="4" type="ORF">ASB62_07815</name>
</gene>
<comment type="caution">
    <text evidence="4">The sequence shown here is derived from an EMBL/GenBank/DDBJ whole genome shotgun (WGS) entry which is preliminary data.</text>
</comment>
<organism evidence="4 5">
    <name type="scientific">Chlorobium limicola</name>
    <dbReference type="NCBI Taxonomy" id="1092"/>
    <lineage>
        <taxon>Bacteria</taxon>
        <taxon>Pseudomonadati</taxon>
        <taxon>Chlorobiota</taxon>
        <taxon>Chlorobiia</taxon>
        <taxon>Chlorobiales</taxon>
        <taxon>Chlorobiaceae</taxon>
        <taxon>Chlorobium/Pelodictyon group</taxon>
        <taxon>Chlorobium</taxon>
    </lineage>
</organism>
<feature type="transmembrane region" description="Helical" evidence="2">
    <location>
        <begin position="329"/>
        <end position="350"/>
    </location>
</feature>
<keyword evidence="2" id="KW-0812">Transmembrane</keyword>